<dbReference type="PANTHER" id="PTHR30024:SF48">
    <property type="entry name" value="ABC TRANSPORTER SUBSTRATE-BINDING PROTEIN"/>
    <property type="match status" value="1"/>
</dbReference>
<dbReference type="KEGG" id="pvac:HC248_02485"/>
<protein>
    <submittedName>
        <fullName evidence="3">Aliphatic sulfonates-binding protein</fullName>
    </submittedName>
</protein>
<evidence type="ECO:0000256" key="1">
    <source>
        <dbReference type="SAM" id="SignalP"/>
    </source>
</evidence>
<evidence type="ECO:0000259" key="2">
    <source>
        <dbReference type="Pfam" id="PF09084"/>
    </source>
</evidence>
<dbReference type="Pfam" id="PF09084">
    <property type="entry name" value="NMT1"/>
    <property type="match status" value="1"/>
</dbReference>
<feature type="signal peptide" evidence="1">
    <location>
        <begin position="1"/>
        <end position="31"/>
    </location>
</feature>
<dbReference type="EMBL" id="CP051461">
    <property type="protein sequence ID" value="QJC57164.1"/>
    <property type="molecule type" value="Genomic_DNA"/>
</dbReference>
<dbReference type="Gene3D" id="3.40.190.10">
    <property type="entry name" value="Periplasmic binding protein-like II"/>
    <property type="match status" value="2"/>
</dbReference>
<proteinExistence type="predicted"/>
<evidence type="ECO:0000313" key="3">
    <source>
        <dbReference type="EMBL" id="QJC57164.1"/>
    </source>
</evidence>
<feature type="domain" description="SsuA/THI5-like" evidence="2">
    <location>
        <begin position="67"/>
        <end position="257"/>
    </location>
</feature>
<dbReference type="InterPro" id="IPR015168">
    <property type="entry name" value="SsuA/THI5"/>
</dbReference>
<dbReference type="PANTHER" id="PTHR30024">
    <property type="entry name" value="ALIPHATIC SULFONATES-BINDING PROTEIN-RELATED"/>
    <property type="match status" value="1"/>
</dbReference>
<name>A0A6H2HC40_9BURK</name>
<gene>
    <name evidence="3" type="primary">ssuA_1</name>
    <name evidence="3" type="ORF">HC248_02485</name>
</gene>
<feature type="chain" id="PRO_5026155427" evidence="1">
    <location>
        <begin position="32"/>
        <end position="346"/>
    </location>
</feature>
<accession>A0A6H2HC40</accession>
<keyword evidence="4" id="KW-1185">Reference proteome</keyword>
<dbReference type="AlphaFoldDB" id="A0A6H2HC40"/>
<keyword evidence="1" id="KW-0732">Signal</keyword>
<organism evidence="3 4">
    <name type="scientific">Polaromonas vacuolata</name>
    <dbReference type="NCBI Taxonomy" id="37448"/>
    <lineage>
        <taxon>Bacteria</taxon>
        <taxon>Pseudomonadati</taxon>
        <taxon>Pseudomonadota</taxon>
        <taxon>Betaproteobacteria</taxon>
        <taxon>Burkholderiales</taxon>
        <taxon>Comamonadaceae</taxon>
        <taxon>Polaromonas</taxon>
    </lineage>
</organism>
<sequence>MFICRLISRFSKFPSFLLTALLLFFAGLTHAQPVAVMPSLIPIRVGVLQFGTVGWELDVMKRHELAKKRGIDLQIVPLASPDASTIALQGGAVDMIVSDWIWVSRQRAASNLYSFAPYSNAVGSVMVKDTSSIKTLADLKGKKLGIAGGPFDKTWLLLRAHAQRNFGMDLTQVSQPSYVAPPLLNALALSGQVDVALNFWHYAARLETSGMHPLIEVPEMLKGLGINKPIPLIGWVFREDWAQANSAVVKNFLAASFEAKALLGKDGEWEPLRPIMRAENEAVFKALQTQYRRGIPVCADADTRSAVAATFKVLAETGGAKMVGRSKALSAGTFWPGFSLPACSAS</sequence>
<reference evidence="3 4" key="1">
    <citation type="submission" date="2020-04" db="EMBL/GenBank/DDBJ databases">
        <title>Complete genome of a Psychrophilic, Marine, Gas Vacuolate Bacterium Polaromonas vacuolata KCTC 22033T.</title>
        <authorList>
            <person name="Hwang K."/>
            <person name="Kim K.M."/>
        </authorList>
    </citation>
    <scope>NUCLEOTIDE SEQUENCE [LARGE SCALE GENOMIC DNA]</scope>
    <source>
        <strain evidence="3 4">KCTC 22033</strain>
    </source>
</reference>
<dbReference type="Proteomes" id="UP000502041">
    <property type="component" value="Chromosome"/>
</dbReference>
<evidence type="ECO:0000313" key="4">
    <source>
        <dbReference type="Proteomes" id="UP000502041"/>
    </source>
</evidence>
<dbReference type="SUPFAM" id="SSF53850">
    <property type="entry name" value="Periplasmic binding protein-like II"/>
    <property type="match status" value="1"/>
</dbReference>